<evidence type="ECO:0000313" key="1">
    <source>
        <dbReference type="EMBL" id="KAL3286403.1"/>
    </source>
</evidence>
<dbReference type="Proteomes" id="UP001516400">
    <property type="component" value="Unassembled WGS sequence"/>
</dbReference>
<reference evidence="1 2" key="1">
    <citation type="journal article" date="2021" name="BMC Biol.">
        <title>Horizontally acquired antibacterial genes associated with adaptive radiation of ladybird beetles.</title>
        <authorList>
            <person name="Li H.S."/>
            <person name="Tang X.F."/>
            <person name="Huang Y.H."/>
            <person name="Xu Z.Y."/>
            <person name="Chen M.L."/>
            <person name="Du X.Y."/>
            <person name="Qiu B.Y."/>
            <person name="Chen P.T."/>
            <person name="Zhang W."/>
            <person name="Slipinski A."/>
            <person name="Escalona H.E."/>
            <person name="Waterhouse R.M."/>
            <person name="Zwick A."/>
            <person name="Pang H."/>
        </authorList>
    </citation>
    <scope>NUCLEOTIDE SEQUENCE [LARGE SCALE GENOMIC DNA]</scope>
    <source>
        <strain evidence="1">SYSU2018</strain>
    </source>
</reference>
<comment type="caution">
    <text evidence="1">The sequence shown here is derived from an EMBL/GenBank/DDBJ whole genome shotgun (WGS) entry which is preliminary data.</text>
</comment>
<gene>
    <name evidence="1" type="ORF">HHI36_000912</name>
</gene>
<keyword evidence="2" id="KW-1185">Reference proteome</keyword>
<dbReference type="AlphaFoldDB" id="A0ABD2P6P9"/>
<evidence type="ECO:0000313" key="2">
    <source>
        <dbReference type="Proteomes" id="UP001516400"/>
    </source>
</evidence>
<accession>A0ABD2P6P9</accession>
<organism evidence="1 2">
    <name type="scientific">Cryptolaemus montrouzieri</name>
    <dbReference type="NCBI Taxonomy" id="559131"/>
    <lineage>
        <taxon>Eukaryota</taxon>
        <taxon>Metazoa</taxon>
        <taxon>Ecdysozoa</taxon>
        <taxon>Arthropoda</taxon>
        <taxon>Hexapoda</taxon>
        <taxon>Insecta</taxon>
        <taxon>Pterygota</taxon>
        <taxon>Neoptera</taxon>
        <taxon>Endopterygota</taxon>
        <taxon>Coleoptera</taxon>
        <taxon>Polyphaga</taxon>
        <taxon>Cucujiformia</taxon>
        <taxon>Coccinelloidea</taxon>
        <taxon>Coccinellidae</taxon>
        <taxon>Scymninae</taxon>
        <taxon>Scymnini</taxon>
        <taxon>Cryptolaemus</taxon>
    </lineage>
</organism>
<sequence length="108" mass="12576">LNSCQRKDISIEAFTTTNLIPVDKRELHRNEKLLDKSMYGCISNVWKKEMVVLCHRSIVTEDENDILMKPSYNIEILDPLSWRLPNNNNELLGFLLRAVAFVEIRSVD</sequence>
<protein>
    <submittedName>
        <fullName evidence="1">Uncharacterized protein</fullName>
    </submittedName>
</protein>
<proteinExistence type="predicted"/>
<dbReference type="EMBL" id="JABFTP020000185">
    <property type="protein sequence ID" value="KAL3286403.1"/>
    <property type="molecule type" value="Genomic_DNA"/>
</dbReference>
<feature type="non-terminal residue" evidence="1">
    <location>
        <position position="1"/>
    </location>
</feature>
<name>A0ABD2P6P9_9CUCU</name>